<gene>
    <name evidence="2" type="ORF">SNAT2548_LOCUS12426</name>
</gene>
<comment type="caution">
    <text evidence="2">The sequence shown here is derived from an EMBL/GenBank/DDBJ whole genome shotgun (WGS) entry which is preliminary data.</text>
</comment>
<sequence length="215" mass="24117">MQVILRELHHEEGKADAWPPEAVEHAISPLLVMDPQLRQQLEAFYRHTIDDIHSDMQMLKAYANSGAASSEKASFLEVKSASLDPRVCFLPSWRPTSHLFYSGGDKKDAQMDNFLKQDAAQSETEAADIFEDAVHRERHAAKMVGKGERASARADYAQMLEEEEKMEKLMDRAAEDAEEDAMLVLQQDKNGKDIDGQPYTDDPAEGEQPEGGQAR</sequence>
<reference evidence="2" key="1">
    <citation type="submission" date="2021-02" db="EMBL/GenBank/DDBJ databases">
        <authorList>
            <person name="Dougan E. K."/>
            <person name="Rhodes N."/>
            <person name="Thang M."/>
            <person name="Chan C."/>
        </authorList>
    </citation>
    <scope>NUCLEOTIDE SEQUENCE</scope>
</reference>
<accession>A0A812LS73</accession>
<name>A0A812LS73_9DINO</name>
<organism evidence="2 3">
    <name type="scientific">Symbiodinium natans</name>
    <dbReference type="NCBI Taxonomy" id="878477"/>
    <lineage>
        <taxon>Eukaryota</taxon>
        <taxon>Sar</taxon>
        <taxon>Alveolata</taxon>
        <taxon>Dinophyceae</taxon>
        <taxon>Suessiales</taxon>
        <taxon>Symbiodiniaceae</taxon>
        <taxon>Symbiodinium</taxon>
    </lineage>
</organism>
<feature type="region of interest" description="Disordered" evidence="1">
    <location>
        <begin position="167"/>
        <end position="215"/>
    </location>
</feature>
<keyword evidence="3" id="KW-1185">Reference proteome</keyword>
<evidence type="ECO:0000313" key="3">
    <source>
        <dbReference type="Proteomes" id="UP000604046"/>
    </source>
</evidence>
<evidence type="ECO:0000256" key="1">
    <source>
        <dbReference type="SAM" id="MobiDB-lite"/>
    </source>
</evidence>
<proteinExistence type="predicted"/>
<protein>
    <submittedName>
        <fullName evidence="2">Uncharacterized protein</fullName>
    </submittedName>
</protein>
<dbReference type="AlphaFoldDB" id="A0A812LS73"/>
<dbReference type="OrthoDB" id="1274115at2759"/>
<evidence type="ECO:0000313" key="2">
    <source>
        <dbReference type="EMBL" id="CAE7251209.1"/>
    </source>
</evidence>
<dbReference type="Proteomes" id="UP000604046">
    <property type="component" value="Unassembled WGS sequence"/>
</dbReference>
<dbReference type="EMBL" id="CAJNDS010001191">
    <property type="protein sequence ID" value="CAE7251209.1"/>
    <property type="molecule type" value="Genomic_DNA"/>
</dbReference>